<dbReference type="NCBIfam" id="TIGR01280">
    <property type="entry name" value="xseB"/>
    <property type="match status" value="1"/>
</dbReference>
<evidence type="ECO:0000313" key="8">
    <source>
        <dbReference type="EMBL" id="MSS83428.1"/>
    </source>
</evidence>
<gene>
    <name evidence="6" type="primary">xseB</name>
    <name evidence="8" type="ORF">FYJ24_01340</name>
</gene>
<accession>A0A6N7W5L7</accession>
<dbReference type="Gene3D" id="1.10.287.1040">
    <property type="entry name" value="Exonuclease VII, small subunit"/>
    <property type="match status" value="1"/>
</dbReference>
<evidence type="ECO:0000256" key="6">
    <source>
        <dbReference type="HAMAP-Rule" id="MF_00337"/>
    </source>
</evidence>
<comment type="subunit">
    <text evidence="6">Heterooligomer composed of large and small subunits.</text>
</comment>
<dbReference type="PIRSF" id="PIRSF006488">
    <property type="entry name" value="Exonuc_VII_S"/>
    <property type="match status" value="1"/>
</dbReference>
<dbReference type="NCBIfam" id="NF002139">
    <property type="entry name" value="PRK00977.1-3"/>
    <property type="match status" value="1"/>
</dbReference>
<evidence type="ECO:0000256" key="3">
    <source>
        <dbReference type="ARBA" id="ARBA00022722"/>
    </source>
</evidence>
<dbReference type="InterPro" id="IPR037004">
    <property type="entry name" value="Exonuc_VII_ssu_sf"/>
</dbReference>
<keyword evidence="3 6" id="KW-0540">Nuclease</keyword>
<sequence>MENIDTLSFEQARDELRQVIQVLESGSAPLEKTLELWKRGESLAQRCRTILESALREVQQSATAPDGPSQHNSDSNSEV</sequence>
<keyword evidence="4 6" id="KW-0378">Hydrolase</keyword>
<dbReference type="HAMAP" id="MF_00337">
    <property type="entry name" value="Exonuc_7_S"/>
    <property type="match status" value="1"/>
</dbReference>
<dbReference type="AlphaFoldDB" id="A0A6N7W5L7"/>
<evidence type="ECO:0000313" key="9">
    <source>
        <dbReference type="Proteomes" id="UP000470875"/>
    </source>
</evidence>
<feature type="region of interest" description="Disordered" evidence="7">
    <location>
        <begin position="56"/>
        <end position="79"/>
    </location>
</feature>
<evidence type="ECO:0000256" key="2">
    <source>
        <dbReference type="ARBA" id="ARBA00022490"/>
    </source>
</evidence>
<comment type="subcellular location">
    <subcellularLocation>
        <location evidence="6">Cytoplasm</location>
    </subcellularLocation>
</comment>
<keyword evidence="9" id="KW-1185">Reference proteome</keyword>
<dbReference type="GO" id="GO:0009318">
    <property type="term" value="C:exodeoxyribonuclease VII complex"/>
    <property type="evidence" value="ECO:0007669"/>
    <property type="project" value="UniProtKB-UniRule"/>
</dbReference>
<evidence type="ECO:0000256" key="7">
    <source>
        <dbReference type="SAM" id="MobiDB-lite"/>
    </source>
</evidence>
<dbReference type="InterPro" id="IPR003761">
    <property type="entry name" value="Exonuc_VII_S"/>
</dbReference>
<dbReference type="GO" id="GO:0006308">
    <property type="term" value="P:DNA catabolic process"/>
    <property type="evidence" value="ECO:0007669"/>
    <property type="project" value="UniProtKB-UniRule"/>
</dbReference>
<reference evidence="8 9" key="1">
    <citation type="submission" date="2019-08" db="EMBL/GenBank/DDBJ databases">
        <title>In-depth cultivation of the pig gut microbiome towards novel bacterial diversity and tailored functional studies.</title>
        <authorList>
            <person name="Wylensek D."/>
            <person name="Hitch T.C.A."/>
            <person name="Clavel T."/>
        </authorList>
    </citation>
    <scope>NUCLEOTIDE SEQUENCE [LARGE SCALE GENOMIC DNA]</scope>
    <source>
        <strain evidence="8 9">WB03_NA08</strain>
    </source>
</reference>
<name>A0A6N7W5L7_9ACTO</name>
<keyword evidence="5 6" id="KW-0269">Exonuclease</keyword>
<dbReference type="EMBL" id="VULO01000001">
    <property type="protein sequence ID" value="MSS83428.1"/>
    <property type="molecule type" value="Genomic_DNA"/>
</dbReference>
<comment type="catalytic activity">
    <reaction evidence="6">
        <text>Exonucleolytic cleavage in either 5'- to 3'- or 3'- to 5'-direction to yield nucleoside 5'-phosphates.</text>
        <dbReference type="EC" id="3.1.11.6"/>
    </reaction>
</comment>
<evidence type="ECO:0000256" key="1">
    <source>
        <dbReference type="ARBA" id="ARBA00009998"/>
    </source>
</evidence>
<dbReference type="PANTHER" id="PTHR34137">
    <property type="entry name" value="EXODEOXYRIBONUCLEASE 7 SMALL SUBUNIT"/>
    <property type="match status" value="1"/>
</dbReference>
<dbReference type="GO" id="GO:0005829">
    <property type="term" value="C:cytosol"/>
    <property type="evidence" value="ECO:0007669"/>
    <property type="project" value="TreeGrafter"/>
</dbReference>
<keyword evidence="2 6" id="KW-0963">Cytoplasm</keyword>
<comment type="similarity">
    <text evidence="1 6">Belongs to the XseB family.</text>
</comment>
<evidence type="ECO:0000256" key="4">
    <source>
        <dbReference type="ARBA" id="ARBA00022801"/>
    </source>
</evidence>
<dbReference type="PANTHER" id="PTHR34137:SF1">
    <property type="entry name" value="EXODEOXYRIBONUCLEASE 7 SMALL SUBUNIT"/>
    <property type="match status" value="1"/>
</dbReference>
<dbReference type="SUPFAM" id="SSF116842">
    <property type="entry name" value="XseB-like"/>
    <property type="match status" value="1"/>
</dbReference>
<evidence type="ECO:0000256" key="5">
    <source>
        <dbReference type="ARBA" id="ARBA00022839"/>
    </source>
</evidence>
<dbReference type="GO" id="GO:0008855">
    <property type="term" value="F:exodeoxyribonuclease VII activity"/>
    <property type="evidence" value="ECO:0007669"/>
    <property type="project" value="UniProtKB-UniRule"/>
</dbReference>
<comment type="function">
    <text evidence="6">Bidirectionally degrades single-stranded DNA into large acid-insoluble oligonucleotides, which are then degraded further into small acid-soluble oligonucleotides.</text>
</comment>
<dbReference type="Proteomes" id="UP000470875">
    <property type="component" value="Unassembled WGS sequence"/>
</dbReference>
<dbReference type="Pfam" id="PF02609">
    <property type="entry name" value="Exonuc_VII_S"/>
    <property type="match status" value="1"/>
</dbReference>
<comment type="caution">
    <text evidence="8">The sequence shown here is derived from an EMBL/GenBank/DDBJ whole genome shotgun (WGS) entry which is preliminary data.</text>
</comment>
<proteinExistence type="inferred from homology"/>
<feature type="compositionally biased region" description="Polar residues" evidence="7">
    <location>
        <begin position="58"/>
        <end position="79"/>
    </location>
</feature>
<organism evidence="8 9">
    <name type="scientific">Scrofimicrobium canadense</name>
    <dbReference type="NCBI Taxonomy" id="2652290"/>
    <lineage>
        <taxon>Bacteria</taxon>
        <taxon>Bacillati</taxon>
        <taxon>Actinomycetota</taxon>
        <taxon>Actinomycetes</taxon>
        <taxon>Actinomycetales</taxon>
        <taxon>Actinomycetaceae</taxon>
        <taxon>Scrofimicrobium</taxon>
    </lineage>
</organism>
<protein>
    <recommendedName>
        <fullName evidence="6">Exodeoxyribonuclease 7 small subunit</fullName>
        <ecNumber evidence="6">3.1.11.6</ecNumber>
    </recommendedName>
    <alternativeName>
        <fullName evidence="6">Exodeoxyribonuclease VII small subunit</fullName>
        <shortName evidence="6">Exonuclease VII small subunit</shortName>
    </alternativeName>
</protein>
<dbReference type="RefSeq" id="WP_154542820.1">
    <property type="nucleotide sequence ID" value="NZ_VULO01000001.1"/>
</dbReference>
<dbReference type="EC" id="3.1.11.6" evidence="6"/>